<feature type="domain" description="Mediator complex subunit 16 C-terminal" evidence="11">
    <location>
        <begin position="850"/>
        <end position="967"/>
    </location>
</feature>
<dbReference type="Pfam" id="PF11635">
    <property type="entry name" value="Med16_N"/>
    <property type="match status" value="1"/>
</dbReference>
<evidence type="ECO:0000256" key="1">
    <source>
        <dbReference type="ARBA" id="ARBA00004123"/>
    </source>
</evidence>
<keyword evidence="5 9" id="KW-0010">Activator</keyword>
<dbReference type="GO" id="GO:0045893">
    <property type="term" value="P:positive regulation of DNA-templated transcription"/>
    <property type="evidence" value="ECO:0007669"/>
    <property type="project" value="TreeGrafter"/>
</dbReference>
<dbReference type="InterPro" id="IPR021665">
    <property type="entry name" value="Mediator_Med16_N"/>
</dbReference>
<gene>
    <name evidence="9" type="primary">MED16</name>
    <name evidence="12" type="ORF">GcC1_067011</name>
</gene>
<dbReference type="InterPro" id="IPR048338">
    <property type="entry name" value="Mediator_Med16"/>
</dbReference>
<dbReference type="EMBL" id="MCBR01006705">
    <property type="protein sequence ID" value="RKF77061.1"/>
    <property type="molecule type" value="Genomic_DNA"/>
</dbReference>
<keyword evidence="6 9" id="KW-0804">Transcription</keyword>
<comment type="subunit">
    <text evidence="9">Component of the Mediator complex.</text>
</comment>
<dbReference type="PANTHER" id="PTHR13224">
    <property type="entry name" value="THYROID HORMONE RECEPTOR-ASSOCIATED PROTEIN-RELATED"/>
    <property type="match status" value="1"/>
</dbReference>
<accession>A0A420IR96</accession>
<proteinExistence type="inferred from homology"/>
<organism evidence="12 13">
    <name type="scientific">Golovinomyces cichoracearum</name>
    <dbReference type="NCBI Taxonomy" id="62708"/>
    <lineage>
        <taxon>Eukaryota</taxon>
        <taxon>Fungi</taxon>
        <taxon>Dikarya</taxon>
        <taxon>Ascomycota</taxon>
        <taxon>Pezizomycotina</taxon>
        <taxon>Leotiomycetes</taxon>
        <taxon>Erysiphales</taxon>
        <taxon>Erysiphaceae</taxon>
        <taxon>Golovinomyces</taxon>
    </lineage>
</organism>
<dbReference type="AlphaFoldDB" id="A0A420IR96"/>
<evidence type="ECO:0000256" key="7">
    <source>
        <dbReference type="ARBA" id="ARBA00023242"/>
    </source>
</evidence>
<evidence type="ECO:0000313" key="13">
    <source>
        <dbReference type="Proteomes" id="UP000285405"/>
    </source>
</evidence>
<dbReference type="InterPro" id="IPR048339">
    <property type="entry name" value="Mediator_Med16_C"/>
</dbReference>
<comment type="caution">
    <text evidence="12">The sequence shown here is derived from an EMBL/GenBank/DDBJ whole genome shotgun (WGS) entry which is preliminary data.</text>
</comment>
<comment type="subcellular location">
    <subcellularLocation>
        <location evidence="1 9">Nucleus</location>
    </subcellularLocation>
</comment>
<evidence type="ECO:0000256" key="2">
    <source>
        <dbReference type="ARBA" id="ARBA00006543"/>
    </source>
</evidence>
<sequence>MPLMMEGGMDIDDLFGDVSGLSLSTRPSIREISQRVDELRTGGCCQQIAWSKCGSIASISPNGYTLEIRFLRCHPETGTWTLSEPSIPSFTSTQDGGPLRHLSWSPTGCDLAVIDSAGRVTIFSIFSSLNKFNVSRSCHIDSADDLQTVVGSYWLPLAPYPLGRPIFLHGPAVKDDRGYRYETSQAPSLGPCHPNHSKSAFVFVTTNGLLKLLWPQNNSKWCDIHSELESILSSDDLITHAAICPDKNQGPHGLLLIAFATASKQLRTVHALIDWNIQKVERGLAAQIQLNPTIKTKHLAVTSWGPDAQPDSLNSAYLDSSLFELSYLEFLPPAFDTNTKLVPATILAVKSYLPNSRSQYNYEVQSTFERWEVRDKQLILNPAFEQLGGLQNNAASQPGSITILKKLENITVNKIVVGLETMNQGRIIFLAYSDGSVEYRDRTQFLETFNDNDLSRVWHLSQIGYTYTEDEPCQFFVSIDQDFSNIALSPTQSSIIYLKNNGKPIWKQLEYSLGQIGKNMDEPIRAATIAALSLSCGTAVMRNSNYDDLLAFASRNLTHNFSYEWLMELSRILKLHVDYSDDSHHDQLVRNTTIQLCLSIQSSLGFKGESNARVFSGKNAWIVLQLRNIVVLVTMAANLVVPGITTNEKVSPLEDPEIINFLTGSVRWTLDLIAWIVDTLLSLPHSLPSNIDLTKVDNLSLSDLLAHLHSTNNIALHLLLASTTRGFLTATNRRLQHLDLIAKKTILISTSAVTSSTALSPSLRTAYKQIANLLSNSIIRLETVDKLLTCISQHVKNAYANYTPSLNGAGPAEKARNILESKLLFGGPFPDAFKPVIVEIFKKGGLLEILREEIDEGRLFFDDFSMLEIDEEEANLKKMKQMNMTMDCFKKLWLKKPCAKIAGNDTSCAVNDKIEDLGTRASEKQQELKWRRCTRCASVSEDAVIQRQSLQWLVMQQRRCFCSGYWCTISPGEVAI</sequence>
<dbReference type="Pfam" id="PF20719">
    <property type="entry name" value="Med16_C"/>
    <property type="match status" value="1"/>
</dbReference>
<dbReference type="PANTHER" id="PTHR13224:SF6">
    <property type="entry name" value="MEDIATOR OF RNA POLYMERASE II TRANSCRIPTION SUBUNIT 16"/>
    <property type="match status" value="1"/>
</dbReference>
<protein>
    <recommendedName>
        <fullName evidence="3 9">Mediator of RNA polymerase II transcription subunit 16</fullName>
    </recommendedName>
    <alternativeName>
        <fullName evidence="8 9">Mediator complex subunit 16</fullName>
    </alternativeName>
</protein>
<evidence type="ECO:0000256" key="3">
    <source>
        <dbReference type="ARBA" id="ARBA00019614"/>
    </source>
</evidence>
<dbReference type="OrthoDB" id="4139168at2759"/>
<dbReference type="GO" id="GO:0016592">
    <property type="term" value="C:mediator complex"/>
    <property type="evidence" value="ECO:0007669"/>
    <property type="project" value="InterPro"/>
</dbReference>
<keyword evidence="7 9" id="KW-0539">Nucleus</keyword>
<evidence type="ECO:0000256" key="9">
    <source>
        <dbReference type="RuleBase" id="RU364149"/>
    </source>
</evidence>
<evidence type="ECO:0000256" key="4">
    <source>
        <dbReference type="ARBA" id="ARBA00023015"/>
    </source>
</evidence>
<name>A0A420IR96_9PEZI</name>
<evidence type="ECO:0000259" key="11">
    <source>
        <dbReference type="Pfam" id="PF20719"/>
    </source>
</evidence>
<evidence type="ECO:0000259" key="10">
    <source>
        <dbReference type="Pfam" id="PF11635"/>
    </source>
</evidence>
<comment type="similarity">
    <text evidence="2 9">Belongs to the Mediator complex subunit 16 family.</text>
</comment>
<evidence type="ECO:0000256" key="6">
    <source>
        <dbReference type="ARBA" id="ARBA00023163"/>
    </source>
</evidence>
<dbReference type="Proteomes" id="UP000285405">
    <property type="component" value="Unassembled WGS sequence"/>
</dbReference>
<reference evidence="12 13" key="1">
    <citation type="journal article" date="2018" name="BMC Genomics">
        <title>Comparative genome analyses reveal sequence features reflecting distinct modes of host-adaptation between dicot and monocot powdery mildew.</title>
        <authorList>
            <person name="Wu Y."/>
            <person name="Ma X."/>
            <person name="Pan Z."/>
            <person name="Kale S.D."/>
            <person name="Song Y."/>
            <person name="King H."/>
            <person name="Zhang Q."/>
            <person name="Presley C."/>
            <person name="Deng X."/>
            <person name="Wei C.I."/>
            <person name="Xiao S."/>
        </authorList>
    </citation>
    <scope>NUCLEOTIDE SEQUENCE [LARGE SCALE GENOMIC DNA]</scope>
    <source>
        <strain evidence="12">UCSC1</strain>
    </source>
</reference>
<feature type="domain" description="Mediator complex subunit Med16 N-terminal" evidence="10">
    <location>
        <begin position="162"/>
        <end position="446"/>
    </location>
</feature>
<evidence type="ECO:0000256" key="5">
    <source>
        <dbReference type="ARBA" id="ARBA00023159"/>
    </source>
</evidence>
<evidence type="ECO:0000313" key="12">
    <source>
        <dbReference type="EMBL" id="RKF77061.1"/>
    </source>
</evidence>
<evidence type="ECO:0000256" key="8">
    <source>
        <dbReference type="ARBA" id="ARBA00032015"/>
    </source>
</evidence>
<comment type="function">
    <text evidence="9">Component of the Mediator complex, a coactivator involved in the regulated transcription of nearly all RNA polymerase II-dependent genes. Mediator functions as a bridge to convey information from gene-specific regulatory proteins to the basal RNA polymerase II transcription machinery. Mediator is recruited to promoters by direct interactions with regulatory proteins and serves as a scaffold for the assembly of a functional preinitiation complex with RNA polymerase II and the general transcription factors.</text>
</comment>
<keyword evidence="4 9" id="KW-0805">Transcription regulation</keyword>